<comment type="caution">
    <text evidence="7">The sequence shown here is derived from an EMBL/GenBank/DDBJ whole genome shotgun (WGS) entry which is preliminary data.</text>
</comment>
<dbReference type="GO" id="GO:0071945">
    <property type="term" value="P:regulation of bacterial-type flagellum-dependent cell motility by regulation of motor speed"/>
    <property type="evidence" value="ECO:0007669"/>
    <property type="project" value="UniProtKB-UniRule"/>
</dbReference>
<evidence type="ECO:0000256" key="4">
    <source>
        <dbReference type="HAMAP-Rule" id="MF_01457"/>
    </source>
</evidence>
<evidence type="ECO:0000256" key="2">
    <source>
        <dbReference type="ARBA" id="ARBA00022741"/>
    </source>
</evidence>
<comment type="function">
    <text evidence="4">Acts as a flagellar brake, regulating swimming and swarming in a bis-(3'-5') cyclic diguanylic acid (c-di-GMP)-dependent manner. Binds 1 c-di-GMP dimer per subunit. Increasing levels of c-di-GMP lead to decreased motility.</text>
</comment>
<organism evidence="7 8">
    <name type="scientific">Pusillimonas minor</name>
    <dbReference type="NCBI Taxonomy" id="2697024"/>
    <lineage>
        <taxon>Bacteria</taxon>
        <taxon>Pseudomonadati</taxon>
        <taxon>Pseudomonadota</taxon>
        <taxon>Betaproteobacteria</taxon>
        <taxon>Burkholderiales</taxon>
        <taxon>Alcaligenaceae</taxon>
        <taxon>Pusillimonas</taxon>
    </lineage>
</organism>
<dbReference type="Pfam" id="PF07317">
    <property type="entry name" value="PilZN"/>
    <property type="match status" value="1"/>
</dbReference>
<comment type="subunit">
    <text evidence="4">Monomer. Interacts with the flagellar basal bodies.</text>
</comment>
<reference evidence="7 8" key="1">
    <citation type="submission" date="2020-08" db="EMBL/GenBank/DDBJ databases">
        <title>Paraeoetvoesia sp. YC-7-48 draft genome sequence.</title>
        <authorList>
            <person name="Yao L."/>
        </authorList>
    </citation>
    <scope>NUCLEOTIDE SEQUENCE [LARGE SCALE GENOMIC DNA]</scope>
    <source>
        <strain evidence="8">YC-7-48</strain>
    </source>
</reference>
<dbReference type="InterPro" id="IPR012349">
    <property type="entry name" value="Split_barrel_FMN-bd"/>
</dbReference>
<keyword evidence="7" id="KW-0969">Cilium</keyword>
<evidence type="ECO:0000256" key="3">
    <source>
        <dbReference type="ARBA" id="ARBA00023143"/>
    </source>
</evidence>
<keyword evidence="7" id="KW-0282">Flagellum</keyword>
<proteinExistence type="inferred from homology"/>
<dbReference type="Pfam" id="PF07238">
    <property type="entry name" value="PilZ"/>
    <property type="match status" value="1"/>
</dbReference>
<evidence type="ECO:0000313" key="8">
    <source>
        <dbReference type="Proteomes" id="UP000545386"/>
    </source>
</evidence>
<keyword evidence="2 4" id="KW-0547">Nucleotide-binding</keyword>
<dbReference type="GO" id="GO:0009425">
    <property type="term" value="C:bacterial-type flagellum basal body"/>
    <property type="evidence" value="ECO:0007669"/>
    <property type="project" value="UniProtKB-SubCell"/>
</dbReference>
<dbReference type="InterPro" id="IPR009875">
    <property type="entry name" value="PilZ_domain"/>
</dbReference>
<keyword evidence="1 4" id="KW-0973">c-di-GMP</keyword>
<accession>A0A842HKY4</accession>
<gene>
    <name evidence="4" type="primary">ycgR</name>
    <name evidence="7" type="ORF">GTU67_01590</name>
</gene>
<dbReference type="HAMAP" id="MF_01457">
    <property type="entry name" value="YcgR"/>
    <property type="match status" value="1"/>
</dbReference>
<dbReference type="Proteomes" id="UP000545386">
    <property type="component" value="Unassembled WGS sequence"/>
</dbReference>
<dbReference type="GO" id="GO:0071973">
    <property type="term" value="P:bacterial-type flagellum-dependent cell motility"/>
    <property type="evidence" value="ECO:0007669"/>
    <property type="project" value="UniProtKB-UniRule"/>
</dbReference>
<keyword evidence="7" id="KW-0966">Cell projection</keyword>
<dbReference type="AlphaFoldDB" id="A0A842HKY4"/>
<feature type="domain" description="Type III secretion system flagellar brake protein YcgR PilZN" evidence="6">
    <location>
        <begin position="19"/>
        <end position="122"/>
    </location>
</feature>
<protein>
    <recommendedName>
        <fullName evidence="4">Flagellar brake protein YcgR</fullName>
    </recommendedName>
    <alternativeName>
        <fullName evidence="4">Cyclic di-GMP binding protein YcgR</fullName>
    </alternativeName>
</protein>
<keyword evidence="3 4" id="KW-0975">Bacterial flagellum</keyword>
<feature type="domain" description="PilZ" evidence="5">
    <location>
        <begin position="126"/>
        <end position="240"/>
    </location>
</feature>
<dbReference type="RefSeq" id="WP_185778439.1">
    <property type="nucleotide sequence ID" value="NZ_JACJUU010000001.1"/>
</dbReference>
<dbReference type="EMBL" id="JACJUU010000001">
    <property type="protein sequence ID" value="MBC2768604.1"/>
    <property type="molecule type" value="Genomic_DNA"/>
</dbReference>
<evidence type="ECO:0000256" key="1">
    <source>
        <dbReference type="ARBA" id="ARBA00022636"/>
    </source>
</evidence>
<dbReference type="Gene3D" id="2.30.110.10">
    <property type="entry name" value="Electron Transport, Fmn-binding Protein, Chain A"/>
    <property type="match status" value="1"/>
</dbReference>
<name>A0A842HKY4_9BURK</name>
<dbReference type="Gene3D" id="2.40.10.220">
    <property type="entry name" value="predicted glycosyltransferase like domains"/>
    <property type="match status" value="1"/>
</dbReference>
<evidence type="ECO:0000313" key="7">
    <source>
        <dbReference type="EMBL" id="MBC2768604.1"/>
    </source>
</evidence>
<evidence type="ECO:0000259" key="6">
    <source>
        <dbReference type="Pfam" id="PF07317"/>
    </source>
</evidence>
<keyword evidence="8" id="KW-1185">Reference proteome</keyword>
<sequence>MDNTNTLPNSNIDVNDPHTITAELEIQSVLRNIQRQRSLLHVHVSNSVTAMISTILDVDRNNNQWIFDISADASTNQRVQSANKIIVETSLEKIHIKFVCGSVKPCDFEGKPALCAPLPQALSYLQRRDFYRINTPITNPVMCRIPVRENQKLKMVSLPLGDISGGGIGVFDDHHLPERSMGTIYDNCEITLPDVGVITVSLRIQHVVEQELPSGKTRFRVGCAFVRPSGPTLNLIQRYVGKLERELIAKRRGFG</sequence>
<comment type="subcellular location">
    <subcellularLocation>
        <location evidence="4">Bacterial flagellum basal body</location>
    </subcellularLocation>
</comment>
<dbReference type="GO" id="GO:0035438">
    <property type="term" value="F:cyclic-di-GMP binding"/>
    <property type="evidence" value="ECO:0007669"/>
    <property type="project" value="UniProtKB-UniRule"/>
</dbReference>
<comment type="similarity">
    <text evidence="4">Belongs to the YcgR family.</text>
</comment>
<dbReference type="InterPro" id="IPR009926">
    <property type="entry name" value="T3SS_YcgR_PilZN"/>
</dbReference>
<dbReference type="InterPro" id="IPR023787">
    <property type="entry name" value="T3SS_YcgR"/>
</dbReference>
<evidence type="ECO:0000259" key="5">
    <source>
        <dbReference type="Pfam" id="PF07238"/>
    </source>
</evidence>